<reference evidence="4" key="1">
    <citation type="submission" date="2009-09" db="EMBL/GenBank/DDBJ databases">
        <title>The complete chromosome of Sebaldella termitidis ATCC 33386.</title>
        <authorList>
            <consortium name="US DOE Joint Genome Institute (JGI-PGF)"/>
            <person name="Lucas S."/>
            <person name="Copeland A."/>
            <person name="Lapidus A."/>
            <person name="Glavina del Rio T."/>
            <person name="Dalin E."/>
            <person name="Tice H."/>
            <person name="Bruce D."/>
            <person name="Goodwin L."/>
            <person name="Pitluck S."/>
            <person name="Kyrpides N."/>
            <person name="Mavromatis K."/>
            <person name="Ivanova N."/>
            <person name="Mikhailova N."/>
            <person name="Sims D."/>
            <person name="Meincke L."/>
            <person name="Brettin T."/>
            <person name="Detter J.C."/>
            <person name="Han C."/>
            <person name="Larimer F."/>
            <person name="Land M."/>
            <person name="Hauser L."/>
            <person name="Markowitz V."/>
            <person name="Cheng J.F."/>
            <person name="Hugenholtz P."/>
            <person name="Woyke T."/>
            <person name="Wu D."/>
            <person name="Eisen J.A."/>
        </authorList>
    </citation>
    <scope>NUCLEOTIDE SEQUENCE [LARGE SCALE GENOMIC DNA]</scope>
    <source>
        <strain evidence="4">ATCC 33386 / NCTC 11300</strain>
    </source>
</reference>
<dbReference type="Pfam" id="PF04404">
    <property type="entry name" value="ERF"/>
    <property type="match status" value="1"/>
</dbReference>
<evidence type="ECO:0000256" key="1">
    <source>
        <dbReference type="SAM" id="MobiDB-lite"/>
    </source>
</evidence>
<proteinExistence type="predicted"/>
<dbReference type="KEGG" id="str:Sterm_2872"/>
<name>D1ANB2_SEBTE</name>
<reference evidence="3 4" key="2">
    <citation type="journal article" date="2010" name="Stand. Genomic Sci.">
        <title>Complete genome sequence of Sebaldella termitidis type strain (NCTC 11300).</title>
        <authorList>
            <person name="Harmon-Smith M."/>
            <person name="Celia L."/>
            <person name="Chertkov O."/>
            <person name="Lapidus A."/>
            <person name="Copeland A."/>
            <person name="Glavina Del Rio T."/>
            <person name="Nolan M."/>
            <person name="Lucas S."/>
            <person name="Tice H."/>
            <person name="Cheng J.F."/>
            <person name="Han C."/>
            <person name="Detter J.C."/>
            <person name="Bruce D."/>
            <person name="Goodwin L."/>
            <person name="Pitluck S."/>
            <person name="Pati A."/>
            <person name="Liolios K."/>
            <person name="Ivanova N."/>
            <person name="Mavromatis K."/>
            <person name="Mikhailova N."/>
            <person name="Chen A."/>
            <person name="Palaniappan K."/>
            <person name="Land M."/>
            <person name="Hauser L."/>
            <person name="Chang Y.J."/>
            <person name="Jeffries C.D."/>
            <person name="Brettin T."/>
            <person name="Goker M."/>
            <person name="Beck B."/>
            <person name="Bristow J."/>
            <person name="Eisen J.A."/>
            <person name="Markowitz V."/>
            <person name="Hugenholtz P."/>
            <person name="Kyrpides N.C."/>
            <person name="Klenk H.P."/>
            <person name="Chen F."/>
        </authorList>
    </citation>
    <scope>NUCLEOTIDE SEQUENCE [LARGE SCALE GENOMIC DNA]</scope>
    <source>
        <strain evidence="3">ATCC 33386</strain>
        <strain evidence="4">ATCC 33386 / NCTC 11300</strain>
    </source>
</reference>
<evidence type="ECO:0000313" key="3">
    <source>
        <dbReference type="EMBL" id="ACZ09716.1"/>
    </source>
</evidence>
<accession>D1ANB2</accession>
<dbReference type="EMBL" id="CP001739">
    <property type="protein sequence ID" value="ACZ07686.1"/>
    <property type="molecule type" value="Genomic_DNA"/>
</dbReference>
<organism evidence="3 4">
    <name type="scientific">Sebaldella termitidis (strain ATCC 33386 / NCTC 11300)</name>
    <dbReference type="NCBI Taxonomy" id="526218"/>
    <lineage>
        <taxon>Bacteria</taxon>
        <taxon>Fusobacteriati</taxon>
        <taxon>Fusobacteriota</taxon>
        <taxon>Fusobacteriia</taxon>
        <taxon>Fusobacteriales</taxon>
        <taxon>Leptotrichiaceae</taxon>
        <taxon>Sebaldella</taxon>
    </lineage>
</organism>
<keyword evidence="4" id="KW-1185">Reference proteome</keyword>
<dbReference type="STRING" id="526218.Sterm_0814"/>
<evidence type="ECO:0000313" key="2">
    <source>
        <dbReference type="EMBL" id="ACZ07686.1"/>
    </source>
</evidence>
<protein>
    <submittedName>
        <fullName evidence="3">ERF family protein</fullName>
    </submittedName>
</protein>
<dbReference type="RefSeq" id="WP_012860282.1">
    <property type="nucleotide sequence ID" value="NC_013517.1"/>
</dbReference>
<dbReference type="KEGG" id="str:Sterm_0814"/>
<dbReference type="Proteomes" id="UP000000845">
    <property type="component" value="Chromosome"/>
</dbReference>
<dbReference type="HOGENOM" id="CLU_082063_0_1_0"/>
<dbReference type="EMBL" id="CP001739">
    <property type="protein sequence ID" value="ACZ09716.1"/>
    <property type="molecule type" value="Genomic_DNA"/>
</dbReference>
<sequence length="204" mass="23193">MSIYEKLSNIQQELIVPKNQRNDFGGYNFRSAEDILTALKPHLKEQKVTIFFSDSVIEKGNRIYVETTLNFVDIENGEKIETKAAAREDEEKKKYDGSQLTGSSSSYARKYALNGLFAIDDVKDSDFTNTGENNKASEKSAKNPKRDGQIKFIKQHQKEYQSYITECLSKAGKETIEELDDKQIDYLKNNIAKKLGSRNKEGVA</sequence>
<dbReference type="AlphaFoldDB" id="D1ANB2"/>
<dbReference type="InterPro" id="IPR007499">
    <property type="entry name" value="ERF_bacteria_virus"/>
</dbReference>
<dbReference type="eggNOG" id="ENOG5032SQ7">
    <property type="taxonomic scope" value="Bacteria"/>
</dbReference>
<feature type="compositionally biased region" description="Basic and acidic residues" evidence="1">
    <location>
        <begin position="135"/>
        <end position="147"/>
    </location>
</feature>
<feature type="region of interest" description="Disordered" evidence="1">
    <location>
        <begin position="128"/>
        <end position="147"/>
    </location>
</feature>
<evidence type="ECO:0000313" key="4">
    <source>
        <dbReference type="Proteomes" id="UP000000845"/>
    </source>
</evidence>
<gene>
    <name evidence="2" type="ordered locus">Sterm_0814</name>
    <name evidence="3" type="ordered locus">Sterm_2872</name>
</gene>